<reference evidence="1" key="1">
    <citation type="submission" date="2021-06" db="EMBL/GenBank/DDBJ databases">
        <authorList>
            <person name="Kallberg Y."/>
            <person name="Tangrot J."/>
            <person name="Rosling A."/>
        </authorList>
    </citation>
    <scope>NUCLEOTIDE SEQUENCE</scope>
    <source>
        <strain evidence="1">MA461A</strain>
    </source>
</reference>
<evidence type="ECO:0000313" key="2">
    <source>
        <dbReference type="Proteomes" id="UP000789920"/>
    </source>
</evidence>
<protein>
    <submittedName>
        <fullName evidence="1">5107_t:CDS:1</fullName>
    </submittedName>
</protein>
<keyword evidence="2" id="KW-1185">Reference proteome</keyword>
<proteinExistence type="predicted"/>
<evidence type="ECO:0000313" key="1">
    <source>
        <dbReference type="EMBL" id="CAG8842972.1"/>
    </source>
</evidence>
<feature type="non-terminal residue" evidence="1">
    <location>
        <position position="219"/>
    </location>
</feature>
<sequence length="219" mass="22782">IPSNLPNAIPTQIIPNPTAAPALNSPQAASNANAAPAATNNNSPPNSPQFTVMPTSAVVTSVGSTVATVFNSQQSSLQLTTYSVTSVYTTSFLVSKQIEILTGTFNYPKNTPTSTSDKANGNKDGSDDSSDSSHIIGPILGAITATASLAFIIALVLIRRKRCTSGHYKLNDDFDSGEFNVHDDDILKQPEMAHIDTYSDIIDLGYGSSNSSDGGTGAA</sequence>
<accession>A0ACA9SMR1</accession>
<name>A0ACA9SMR1_9GLOM</name>
<feature type="non-terminal residue" evidence="1">
    <location>
        <position position="1"/>
    </location>
</feature>
<organism evidence="1 2">
    <name type="scientific">Racocetra persica</name>
    <dbReference type="NCBI Taxonomy" id="160502"/>
    <lineage>
        <taxon>Eukaryota</taxon>
        <taxon>Fungi</taxon>
        <taxon>Fungi incertae sedis</taxon>
        <taxon>Mucoromycota</taxon>
        <taxon>Glomeromycotina</taxon>
        <taxon>Glomeromycetes</taxon>
        <taxon>Diversisporales</taxon>
        <taxon>Gigasporaceae</taxon>
        <taxon>Racocetra</taxon>
    </lineage>
</organism>
<gene>
    <name evidence="1" type="ORF">RPERSI_LOCUS32558</name>
</gene>
<dbReference type="Proteomes" id="UP000789920">
    <property type="component" value="Unassembled WGS sequence"/>
</dbReference>
<comment type="caution">
    <text evidence="1">The sequence shown here is derived from an EMBL/GenBank/DDBJ whole genome shotgun (WGS) entry which is preliminary data.</text>
</comment>
<dbReference type="EMBL" id="CAJVQC010136433">
    <property type="protein sequence ID" value="CAG8842972.1"/>
    <property type="molecule type" value="Genomic_DNA"/>
</dbReference>